<reference evidence="2 3" key="1">
    <citation type="submission" date="2013-02" db="EMBL/GenBank/DDBJ databases">
        <title>Draft genome sequence of Amycolatopsis vancoresmycina strain DSM 44592T.</title>
        <authorList>
            <person name="Kumar S."/>
            <person name="Kaur N."/>
            <person name="Kaur C."/>
            <person name="Raghava G.P.S."/>
            <person name="Mayilraj S."/>
        </authorList>
    </citation>
    <scope>NUCLEOTIDE SEQUENCE [LARGE SCALE GENOMIC DNA]</scope>
    <source>
        <strain evidence="2 3">DSM 44592</strain>
    </source>
</reference>
<gene>
    <name evidence="2" type="ORF">H480_30341</name>
</gene>
<evidence type="ECO:0000313" key="2">
    <source>
        <dbReference type="EMBL" id="EOD64739.1"/>
    </source>
</evidence>
<feature type="transmembrane region" description="Helical" evidence="1">
    <location>
        <begin position="28"/>
        <end position="48"/>
    </location>
</feature>
<comment type="caution">
    <text evidence="2">The sequence shown here is derived from an EMBL/GenBank/DDBJ whole genome shotgun (WGS) entry which is preliminary data.</text>
</comment>
<keyword evidence="3" id="KW-1185">Reference proteome</keyword>
<feature type="non-terminal residue" evidence="2">
    <location>
        <position position="216"/>
    </location>
</feature>
<evidence type="ECO:0000313" key="3">
    <source>
        <dbReference type="Proteomes" id="UP000014139"/>
    </source>
</evidence>
<dbReference type="EMBL" id="AOUO01000484">
    <property type="protein sequence ID" value="EOD64739.1"/>
    <property type="molecule type" value="Genomic_DNA"/>
</dbReference>
<accession>R1I2P9</accession>
<keyword evidence="1" id="KW-0812">Transmembrane</keyword>
<dbReference type="Proteomes" id="UP000014139">
    <property type="component" value="Unassembled WGS sequence"/>
</dbReference>
<organism evidence="2 3">
    <name type="scientific">Amycolatopsis vancoresmycina DSM 44592</name>
    <dbReference type="NCBI Taxonomy" id="1292037"/>
    <lineage>
        <taxon>Bacteria</taxon>
        <taxon>Bacillati</taxon>
        <taxon>Actinomycetota</taxon>
        <taxon>Actinomycetes</taxon>
        <taxon>Pseudonocardiales</taxon>
        <taxon>Pseudonocardiaceae</taxon>
        <taxon>Amycolatopsis</taxon>
    </lineage>
</organism>
<feature type="transmembrane region" description="Helical" evidence="1">
    <location>
        <begin position="54"/>
        <end position="75"/>
    </location>
</feature>
<name>R1I2P9_9PSEU</name>
<protein>
    <submittedName>
        <fullName evidence="2">DNA segregation ATPase FtsK/SpoIIIE</fullName>
    </submittedName>
</protein>
<sequence length="216" mass="23535">MSLSPERPSEIVLQSPPMLPKSSSGGMVQLMMFLPMMLGMGAMSFVYIGRDGGVMTWIFGALFVCAMGGMVVMSLGRGGMAKKAQINDERRDYQRYLSGLRAQVRDIADGQRAAMIAVQPDPADLWAYVETGKLWDRRRTEPQFAQVRAGTGPQRLATPLKAPQTVPLEDLDPVSSTSLKHFIRTYSTVDGLPVALSLRSFAAVTVAGRRPDVLGL</sequence>
<proteinExistence type="predicted"/>
<keyword evidence="1" id="KW-0472">Membrane</keyword>
<dbReference type="AlphaFoldDB" id="R1I2P9"/>
<keyword evidence="1" id="KW-1133">Transmembrane helix</keyword>
<evidence type="ECO:0000256" key="1">
    <source>
        <dbReference type="SAM" id="Phobius"/>
    </source>
</evidence>